<sequence length="1052" mass="121759">MNTYTCLEDLSNEIFFEIFDYLYALDIFTAFGSLNKRISSILQSIPLHVIILNNHYDKEINLLSSYLTFHADQVISLKCYDTIRDRSSIISLLFNRHHFINLQSCIFIFDKPSNELENVLKQIENLHRLVTFYVTQSNYKKISEKDECDIIRTIFMNKLSSLRSVTLHYDYNYSNISTYTLNASNLISLDLLISGKVNTISIYSILPILRVCHRIRYLHAIINEEIPSKRTFRVRVQEPFINENDLVISPQIKSFHLSTTVECNIHSIGLILRCMPNLIHFKFYHGTRKVQWQNAQDLINGHKWQNMFEIHVPFLSKFDFHMSIMKYNPKFDLDMIINSFEYFVKKNPEWQLIVDRWENYDIYPGEFLMLRTIDYHKYKRNLPMNIPLMDYESFETRSTKTTTNDHYLYYSDTKYLELNLTTRTPRINSSFPLYQHINSLMINMPVICSSSSNNSLNIKNSFQSNVQSNENDYTQECISCLSKMVYLSNVYQIEFQTFDDPIEWKYIQCVLQACPNVVNLKISSSYWILSEFIDNKFLISIFKQIKILKSIKKNRYIPSNFLLKLVERFPSITNIEFEMFSFDDCISTIDILLNYLKDLCYLKIYYYQDSLLDYPVSRNYVIDKRREAFNFNIINEYKLSFWKNSENAAPSKIDKNEFRTFGSNTEGLPSSSYGSSTGRFNLNDNTTSRFDRDKYRFSDLNASGYTTDKYASYGATTGARDMIDDTVINTNSLEETDAYLARSANNIYRDPNPQIIRRATADRPVTYEQRVVIKYLQPPPVPEPGPLIIREMRPPQPPLPGPIVIRQHASRVPSPPPLILRERPPTPPPSIPSETVTRYLPALPVPPRPVVIERFPPLPPKPRDIIIERWIPYGSRGERHTKVVPAPPPIPYPEPRNTTIIYETVETRTARKFEKLGVIRENPADYVNRHGGSLLDSATLVQQARNAGVTEDISPPAPSSSIYTSVRGNTNFDPSDEMINRGFSPSGGCRSGCEGSQLTAGTQAIDRGNTNYTSLGSNFIRESESECGFYGGDANLTATDANRNKQLKYTEF</sequence>
<name>A0A819C9B5_9BILA</name>
<evidence type="ECO:0008006" key="3">
    <source>
        <dbReference type="Google" id="ProtNLM"/>
    </source>
</evidence>
<reference evidence="1" key="1">
    <citation type="submission" date="2021-02" db="EMBL/GenBank/DDBJ databases">
        <authorList>
            <person name="Nowell W R."/>
        </authorList>
    </citation>
    <scope>NUCLEOTIDE SEQUENCE</scope>
</reference>
<evidence type="ECO:0000313" key="2">
    <source>
        <dbReference type="Proteomes" id="UP000663823"/>
    </source>
</evidence>
<protein>
    <recommendedName>
        <fullName evidence="3">F-box domain-containing protein</fullName>
    </recommendedName>
</protein>
<gene>
    <name evidence="1" type="ORF">OTI717_LOCUS18659</name>
</gene>
<dbReference type="Proteomes" id="UP000663823">
    <property type="component" value="Unassembled WGS sequence"/>
</dbReference>
<comment type="caution">
    <text evidence="1">The sequence shown here is derived from an EMBL/GenBank/DDBJ whole genome shotgun (WGS) entry which is preliminary data.</text>
</comment>
<proteinExistence type="predicted"/>
<evidence type="ECO:0000313" key="1">
    <source>
        <dbReference type="EMBL" id="CAF3807947.1"/>
    </source>
</evidence>
<accession>A0A819C9B5</accession>
<dbReference type="EMBL" id="CAJOAX010002610">
    <property type="protein sequence ID" value="CAF3807947.1"/>
    <property type="molecule type" value="Genomic_DNA"/>
</dbReference>
<dbReference type="AlphaFoldDB" id="A0A819C9B5"/>
<organism evidence="1 2">
    <name type="scientific">Rotaria sordida</name>
    <dbReference type="NCBI Taxonomy" id="392033"/>
    <lineage>
        <taxon>Eukaryota</taxon>
        <taxon>Metazoa</taxon>
        <taxon>Spiralia</taxon>
        <taxon>Gnathifera</taxon>
        <taxon>Rotifera</taxon>
        <taxon>Eurotatoria</taxon>
        <taxon>Bdelloidea</taxon>
        <taxon>Philodinida</taxon>
        <taxon>Philodinidae</taxon>
        <taxon>Rotaria</taxon>
    </lineage>
</organism>